<name>A0A4R8A2B3_9ACTN</name>
<dbReference type="EMBL" id="SODF01000001">
    <property type="protein sequence ID" value="TDW24356.1"/>
    <property type="molecule type" value="Genomic_DNA"/>
</dbReference>
<protein>
    <recommendedName>
        <fullName evidence="4">PRC-barrel domain protein</fullName>
    </recommendedName>
</protein>
<feature type="compositionally biased region" description="Low complexity" evidence="1">
    <location>
        <begin position="202"/>
        <end position="213"/>
    </location>
</feature>
<gene>
    <name evidence="2" type="ORF">EV650_3235</name>
</gene>
<proteinExistence type="predicted"/>
<dbReference type="Proteomes" id="UP000295447">
    <property type="component" value="Unassembled WGS sequence"/>
</dbReference>
<keyword evidence="3" id="KW-1185">Reference proteome</keyword>
<comment type="caution">
    <text evidence="2">The sequence shown here is derived from an EMBL/GenBank/DDBJ whole genome shotgun (WGS) entry which is preliminary data.</text>
</comment>
<reference evidence="2 3" key="1">
    <citation type="submission" date="2019-03" db="EMBL/GenBank/DDBJ databases">
        <title>Genomic Encyclopedia of Type Strains, Phase III (KMG-III): the genomes of soil and plant-associated and newly described type strains.</title>
        <authorList>
            <person name="Whitman W."/>
        </authorList>
    </citation>
    <scope>NUCLEOTIDE SEQUENCE [LARGE SCALE GENOMIC DNA]</scope>
    <source>
        <strain evidence="2 3">VKM Ac-2570</strain>
    </source>
</reference>
<evidence type="ECO:0000256" key="1">
    <source>
        <dbReference type="SAM" id="MobiDB-lite"/>
    </source>
</evidence>
<dbReference type="AlphaFoldDB" id="A0A4R8A2B3"/>
<evidence type="ECO:0008006" key="4">
    <source>
        <dbReference type="Google" id="ProtNLM"/>
    </source>
</evidence>
<evidence type="ECO:0000313" key="3">
    <source>
        <dbReference type="Proteomes" id="UP000295447"/>
    </source>
</evidence>
<feature type="compositionally biased region" description="Low complexity" evidence="1">
    <location>
        <begin position="181"/>
        <end position="195"/>
    </location>
</feature>
<organism evidence="2 3">
    <name type="scientific">Kribbella kalugense</name>
    <dbReference type="NCBI Taxonomy" id="2512221"/>
    <lineage>
        <taxon>Bacteria</taxon>
        <taxon>Bacillati</taxon>
        <taxon>Actinomycetota</taxon>
        <taxon>Actinomycetes</taxon>
        <taxon>Propionibacteriales</taxon>
        <taxon>Kribbellaceae</taxon>
        <taxon>Kribbella</taxon>
    </lineage>
</organism>
<sequence>MDSPESVIALSNHMPVRIAGDLVSIAGLRGRCVFDRTGRHVGRLADLVVRLDIQDPHPPIQGALVRAGSKLHYIPETAIAGIRDWNLFLCTVGLASRTIPANDLFVRLAHHVGLSAPSRISDIILACSIDGIRLVGIDTSVRTLLRRLVPGPSRRTVSPHRLQPWPLLDAPMQSKSRETPPRLASPLLPRAGRPTSTPPYTPYTRRTATPTSG</sequence>
<accession>A0A4R8A2B3</accession>
<feature type="region of interest" description="Disordered" evidence="1">
    <location>
        <begin position="152"/>
        <end position="213"/>
    </location>
</feature>
<evidence type="ECO:0000313" key="2">
    <source>
        <dbReference type="EMBL" id="TDW24356.1"/>
    </source>
</evidence>